<evidence type="ECO:0000313" key="5">
    <source>
        <dbReference type="Proteomes" id="UP000823921"/>
    </source>
</evidence>
<evidence type="ECO:0000259" key="3">
    <source>
        <dbReference type="Pfam" id="PF02581"/>
    </source>
</evidence>
<comment type="caution">
    <text evidence="4">The sequence shown here is derived from an EMBL/GenBank/DDBJ whole genome shotgun (WGS) entry which is preliminary data.</text>
</comment>
<dbReference type="PANTHER" id="PTHR20857">
    <property type="entry name" value="THIAMINE-PHOSPHATE PYROPHOSPHORYLASE"/>
    <property type="match status" value="1"/>
</dbReference>
<reference evidence="4" key="2">
    <citation type="submission" date="2021-04" db="EMBL/GenBank/DDBJ databases">
        <authorList>
            <person name="Gilroy R."/>
        </authorList>
    </citation>
    <scope>NUCLEOTIDE SEQUENCE</scope>
    <source>
        <strain evidence="4">CHK192-8294</strain>
    </source>
</reference>
<name>A0A9D2SAE1_9FIRM</name>
<dbReference type="GO" id="GO:0009228">
    <property type="term" value="P:thiamine biosynthetic process"/>
    <property type="evidence" value="ECO:0007669"/>
    <property type="project" value="UniProtKB-KW"/>
</dbReference>
<dbReference type="Pfam" id="PF02581">
    <property type="entry name" value="TMP-TENI"/>
    <property type="match status" value="1"/>
</dbReference>
<evidence type="ECO:0000313" key="4">
    <source>
        <dbReference type="EMBL" id="HJB79549.1"/>
    </source>
</evidence>
<dbReference type="InterPro" id="IPR036206">
    <property type="entry name" value="ThiamineP_synth_sf"/>
</dbReference>
<accession>A0A9D2SAE1</accession>
<dbReference type="Proteomes" id="UP000823921">
    <property type="component" value="Unassembled WGS sequence"/>
</dbReference>
<dbReference type="PANTHER" id="PTHR20857:SF15">
    <property type="entry name" value="THIAMINE-PHOSPHATE SYNTHASE"/>
    <property type="match status" value="1"/>
</dbReference>
<dbReference type="AlphaFoldDB" id="A0A9D2SAE1"/>
<evidence type="ECO:0000256" key="2">
    <source>
        <dbReference type="ARBA" id="ARBA00022977"/>
    </source>
</evidence>
<gene>
    <name evidence="4" type="ORF">H9712_01035</name>
</gene>
<evidence type="ECO:0000256" key="1">
    <source>
        <dbReference type="ARBA" id="ARBA00004948"/>
    </source>
</evidence>
<reference evidence="4" key="1">
    <citation type="journal article" date="2021" name="PeerJ">
        <title>Extensive microbial diversity within the chicken gut microbiome revealed by metagenomics and culture.</title>
        <authorList>
            <person name="Gilroy R."/>
            <person name="Ravi A."/>
            <person name="Getino M."/>
            <person name="Pursley I."/>
            <person name="Horton D.L."/>
            <person name="Alikhan N.F."/>
            <person name="Baker D."/>
            <person name="Gharbi K."/>
            <person name="Hall N."/>
            <person name="Watson M."/>
            <person name="Adriaenssens E.M."/>
            <person name="Foster-Nyarko E."/>
            <person name="Jarju S."/>
            <person name="Secka A."/>
            <person name="Antonio M."/>
            <person name="Oren A."/>
            <person name="Chaudhuri R.R."/>
            <person name="La Ragione R."/>
            <person name="Hildebrand F."/>
            <person name="Pallen M.J."/>
        </authorList>
    </citation>
    <scope>NUCLEOTIDE SEQUENCE</scope>
    <source>
        <strain evidence="4">CHK192-8294</strain>
    </source>
</reference>
<dbReference type="Gene3D" id="3.20.20.70">
    <property type="entry name" value="Aldolase class I"/>
    <property type="match status" value="1"/>
</dbReference>
<keyword evidence="2" id="KW-0784">Thiamine biosynthesis</keyword>
<dbReference type="SUPFAM" id="SSF51391">
    <property type="entry name" value="Thiamin phosphate synthase"/>
    <property type="match status" value="1"/>
</dbReference>
<sequence>MFELVCVTHRGLCADDLPRRVGELCRGGIRRVILREKDLPEEEYEALARQVLAQAGDRVVLHHFPQVCARLGAPRLHLSLGQLEEDPAIRNRVALLGVSIHAPEEAARAQALGADYVTAGHVFATDCKKGLPGRGLPWLEKVVKAVSIPVYAIGGISPDNLAAVARAGAAGACLMSALMTCPHPQTYVEQLRQAVS</sequence>
<dbReference type="GO" id="GO:0005737">
    <property type="term" value="C:cytoplasm"/>
    <property type="evidence" value="ECO:0007669"/>
    <property type="project" value="TreeGrafter"/>
</dbReference>
<comment type="pathway">
    <text evidence="1">Cofactor biosynthesis; thiamine diphosphate biosynthesis.</text>
</comment>
<organism evidence="4 5">
    <name type="scientific">Candidatus Flavonifractor intestinigallinarum</name>
    <dbReference type="NCBI Taxonomy" id="2838586"/>
    <lineage>
        <taxon>Bacteria</taxon>
        <taxon>Bacillati</taxon>
        <taxon>Bacillota</taxon>
        <taxon>Clostridia</taxon>
        <taxon>Eubacteriales</taxon>
        <taxon>Oscillospiraceae</taxon>
        <taxon>Flavonifractor</taxon>
    </lineage>
</organism>
<dbReference type="InterPro" id="IPR022998">
    <property type="entry name" value="ThiamineP_synth_TenI"/>
</dbReference>
<proteinExistence type="predicted"/>
<feature type="domain" description="Thiamine phosphate synthase/TenI" evidence="3">
    <location>
        <begin position="4"/>
        <end position="178"/>
    </location>
</feature>
<dbReference type="EMBL" id="DWXO01000012">
    <property type="protein sequence ID" value="HJB79549.1"/>
    <property type="molecule type" value="Genomic_DNA"/>
</dbReference>
<protein>
    <submittedName>
        <fullName evidence="4">Thiamine phosphate synthase</fullName>
    </submittedName>
</protein>
<dbReference type="CDD" id="cd00564">
    <property type="entry name" value="TMP_TenI"/>
    <property type="match status" value="1"/>
</dbReference>
<dbReference type="InterPro" id="IPR013785">
    <property type="entry name" value="Aldolase_TIM"/>
</dbReference>
<dbReference type="GO" id="GO:0004789">
    <property type="term" value="F:thiamine-phosphate diphosphorylase activity"/>
    <property type="evidence" value="ECO:0007669"/>
    <property type="project" value="TreeGrafter"/>
</dbReference>